<feature type="region of interest" description="Disordered" evidence="8">
    <location>
        <begin position="533"/>
        <end position="553"/>
    </location>
</feature>
<dbReference type="InterPro" id="IPR036465">
    <property type="entry name" value="vWFA_dom_sf"/>
</dbReference>
<keyword evidence="7" id="KW-0472">Membrane</keyword>
<evidence type="ECO:0000256" key="1">
    <source>
        <dbReference type="ARBA" id="ARBA00004167"/>
    </source>
</evidence>
<feature type="compositionally biased region" description="Basic and acidic residues" evidence="8">
    <location>
        <begin position="610"/>
        <end position="621"/>
    </location>
</feature>
<evidence type="ECO:0000256" key="6">
    <source>
        <dbReference type="ARBA" id="ARBA00022989"/>
    </source>
</evidence>
<feature type="compositionally biased region" description="Basic and acidic residues" evidence="8">
    <location>
        <begin position="544"/>
        <end position="553"/>
    </location>
</feature>
<dbReference type="InterPro" id="IPR036383">
    <property type="entry name" value="TSP1_rpt_sf"/>
</dbReference>
<gene>
    <name evidence="11" type="primary">TRAP</name>
    <name evidence="11" type="ORF">PRELSG_1262100</name>
</gene>
<evidence type="ECO:0000313" key="11">
    <source>
        <dbReference type="EMBL" id="CRH01727.1"/>
    </source>
</evidence>
<dbReference type="PROSITE" id="PS50092">
    <property type="entry name" value="TSP1"/>
    <property type="match status" value="1"/>
</dbReference>
<evidence type="ECO:0000256" key="2">
    <source>
        <dbReference type="ARBA" id="ARBA00004236"/>
    </source>
</evidence>
<name>A0A1J1HAT9_PLARL</name>
<dbReference type="OrthoDB" id="372508at2759"/>
<dbReference type="Pfam" id="PF00092">
    <property type="entry name" value="VWA"/>
    <property type="match status" value="1"/>
</dbReference>
<evidence type="ECO:0000256" key="4">
    <source>
        <dbReference type="ARBA" id="ARBA00022692"/>
    </source>
</evidence>
<feature type="signal peptide" evidence="9">
    <location>
        <begin position="1"/>
        <end position="24"/>
    </location>
</feature>
<dbReference type="SUPFAM" id="SSF53300">
    <property type="entry name" value="vWA-like"/>
    <property type="match status" value="1"/>
</dbReference>
<dbReference type="PANTHER" id="PTHR16059">
    <property type="entry name" value="ANTHRAX TOXIN RECEPTOR"/>
    <property type="match status" value="1"/>
</dbReference>
<dbReference type="SMART" id="SM00209">
    <property type="entry name" value="TSP1"/>
    <property type="match status" value="1"/>
</dbReference>
<keyword evidence="5 9" id="KW-0732">Signal</keyword>
<feature type="domain" description="VWFA" evidence="10">
    <location>
        <begin position="44"/>
        <end position="231"/>
    </location>
</feature>
<keyword evidence="4" id="KW-0812">Transmembrane</keyword>
<feature type="region of interest" description="Disordered" evidence="8">
    <location>
        <begin position="294"/>
        <end position="456"/>
    </location>
</feature>
<dbReference type="GeneID" id="39737865"/>
<evidence type="ECO:0000313" key="12">
    <source>
        <dbReference type="Proteomes" id="UP000220158"/>
    </source>
</evidence>
<dbReference type="RefSeq" id="XP_028534726.1">
    <property type="nucleotide sequence ID" value="XM_028678436.1"/>
</dbReference>
<evidence type="ECO:0000256" key="9">
    <source>
        <dbReference type="SAM" id="SignalP"/>
    </source>
</evidence>
<feature type="region of interest" description="Disordered" evidence="8">
    <location>
        <begin position="586"/>
        <end position="621"/>
    </location>
</feature>
<protein>
    <submittedName>
        <fullName evidence="11">Thrombospondin-related anonymous protein, putative</fullName>
    </submittedName>
</protein>
<accession>A0A1J1HAT9</accession>
<feature type="compositionally biased region" description="Low complexity" evidence="8">
    <location>
        <begin position="334"/>
        <end position="344"/>
    </location>
</feature>
<dbReference type="SMART" id="SM00327">
    <property type="entry name" value="VWA"/>
    <property type="match status" value="1"/>
</dbReference>
<reference evidence="11 12" key="1">
    <citation type="submission" date="2015-04" db="EMBL/GenBank/DDBJ databases">
        <authorList>
            <consortium name="Pathogen Informatics"/>
        </authorList>
    </citation>
    <scope>NUCLEOTIDE SEQUENCE [LARGE SCALE GENOMIC DNA]</scope>
    <source>
        <strain evidence="11 12">SGS1</strain>
    </source>
</reference>
<dbReference type="KEGG" id="prel:PRELSG_1262100"/>
<evidence type="ECO:0000259" key="10">
    <source>
        <dbReference type="PROSITE" id="PS50234"/>
    </source>
</evidence>
<organism evidence="11 12">
    <name type="scientific">Plasmodium relictum</name>
    <dbReference type="NCBI Taxonomy" id="85471"/>
    <lineage>
        <taxon>Eukaryota</taxon>
        <taxon>Sar</taxon>
        <taxon>Alveolata</taxon>
        <taxon>Apicomplexa</taxon>
        <taxon>Aconoidasida</taxon>
        <taxon>Haemosporida</taxon>
        <taxon>Plasmodiidae</taxon>
        <taxon>Plasmodium</taxon>
        <taxon>Plasmodium (Haemamoeba)</taxon>
    </lineage>
</organism>
<keyword evidence="3" id="KW-1003">Cell membrane</keyword>
<dbReference type="OMA" id="PEDNDWN"/>
<dbReference type="PROSITE" id="PS50234">
    <property type="entry name" value="VWFA"/>
    <property type="match status" value="1"/>
</dbReference>
<feature type="chain" id="PRO_5009618994" evidence="9">
    <location>
        <begin position="25"/>
        <end position="621"/>
    </location>
</feature>
<dbReference type="PANTHER" id="PTHR16059:SF25">
    <property type="entry name" value="LYSOZYME"/>
    <property type="match status" value="1"/>
</dbReference>
<dbReference type="EMBL" id="LN835307">
    <property type="protein sequence ID" value="CRH01727.1"/>
    <property type="molecule type" value="Genomic_DNA"/>
</dbReference>
<keyword evidence="6" id="KW-1133">Transmembrane helix</keyword>
<dbReference type="InterPro" id="IPR002035">
    <property type="entry name" value="VWF_A"/>
</dbReference>
<evidence type="ECO:0000256" key="8">
    <source>
        <dbReference type="SAM" id="MobiDB-lite"/>
    </source>
</evidence>
<keyword evidence="12" id="KW-1185">Reference proteome</keyword>
<dbReference type="InterPro" id="IPR000884">
    <property type="entry name" value="TSP1_rpt"/>
</dbReference>
<sequence length="621" mass="70375">MKIFESKRFLLLVFFLYLNTIVKGEHNVVDEITYNEKICHEKVDLYILMDGSGSIGYDNWISYAVPLVYDIVKNLNVSNDGIHLYLSVFTHYLREYIELGSSLSTNREFALNIIKNLKNKYYLHGSTNLTIALSRVLQDNFIKKKGREDAVQLILIFTDGVPDDKETAMQEVIKLKKMNAKFSVIGVGMGINREFNKRLVGCSPYEEKCDLYSEASWVDVKDIIAPFLKKVCVEIEKVAHCGSWGEWTPCSVTCGEGIKTRKRNILHKGCSDHMTALCERPECPAIVKPSVTDIPEVVPEDNRRGDVPDNVPDNAPENKKRGDVPDYFPEDNKPAAPDNVPDNAPENKKRGDVPDYFPEDNKPAAPYNVPDNSPEDNQPEAPDNAPEENQPEVPDNVPEENQPEVPDNVPEDNQPEVPDNVPEDRNPEIPEEKKPENIPENRKEEINEYIPKNIPDDVEIFPNENPGIIKKNQHHLPPQVIPPKNVHNENQIINNVPEHNDNINKTTIEDRELRPHNTDNEYIRPRRNVYKVEPSTENVENENSEEKNKKTSSDNKYKIAGGIIGGLALLGCAGFAYKFLAHAPTPPMTSEGAPFNDVLGEGEKDIEENEQFKLPEDNDWN</sequence>
<evidence type="ECO:0000256" key="5">
    <source>
        <dbReference type="ARBA" id="ARBA00022729"/>
    </source>
</evidence>
<comment type="subcellular location">
    <subcellularLocation>
        <location evidence="2">Cell membrane</location>
    </subcellularLocation>
    <subcellularLocation>
        <location evidence="1">Membrane</location>
        <topology evidence="1">Single-pass membrane protein</topology>
    </subcellularLocation>
</comment>
<dbReference type="Pfam" id="PF00090">
    <property type="entry name" value="TSP_1"/>
    <property type="match status" value="1"/>
</dbReference>
<feature type="compositionally biased region" description="Basic and acidic residues" evidence="8">
    <location>
        <begin position="422"/>
        <end position="446"/>
    </location>
</feature>
<dbReference type="Gene3D" id="3.40.50.410">
    <property type="entry name" value="von Willebrand factor, type A domain"/>
    <property type="match status" value="1"/>
</dbReference>
<dbReference type="SUPFAM" id="SSF82895">
    <property type="entry name" value="TSP-1 type 1 repeat"/>
    <property type="match status" value="1"/>
</dbReference>
<evidence type="ECO:0000256" key="7">
    <source>
        <dbReference type="ARBA" id="ARBA00023136"/>
    </source>
</evidence>
<proteinExistence type="predicted"/>
<evidence type="ECO:0000256" key="3">
    <source>
        <dbReference type="ARBA" id="ARBA00022475"/>
    </source>
</evidence>
<dbReference type="Proteomes" id="UP000220158">
    <property type="component" value="Chromosome 12"/>
</dbReference>
<dbReference type="Gene3D" id="2.20.100.10">
    <property type="entry name" value="Thrombospondin type-1 (TSP1) repeat"/>
    <property type="match status" value="1"/>
</dbReference>
<dbReference type="GO" id="GO:0005886">
    <property type="term" value="C:plasma membrane"/>
    <property type="evidence" value="ECO:0007669"/>
    <property type="project" value="UniProtKB-SubCell"/>
</dbReference>
<dbReference type="AlphaFoldDB" id="A0A1J1HAT9"/>
<dbReference type="VEuPathDB" id="PlasmoDB:PRELSG_1262100"/>